<dbReference type="Gene3D" id="1.10.10.1940">
    <property type="match status" value="2"/>
</dbReference>
<protein>
    <recommendedName>
        <fullName evidence="3">ShKT domain-containing protein</fullName>
    </recommendedName>
</protein>
<evidence type="ECO:0000313" key="4">
    <source>
        <dbReference type="EMBL" id="CAJ0567830.1"/>
    </source>
</evidence>
<keyword evidence="2" id="KW-0732">Signal</keyword>
<feature type="domain" description="ShKT" evidence="3">
    <location>
        <begin position="71"/>
        <end position="107"/>
    </location>
</feature>
<dbReference type="Proteomes" id="UP001177023">
    <property type="component" value="Unassembled WGS sequence"/>
</dbReference>
<dbReference type="EMBL" id="CATQJA010001577">
    <property type="protein sequence ID" value="CAJ0567830.1"/>
    <property type="molecule type" value="Genomic_DNA"/>
</dbReference>
<feature type="signal peptide" evidence="2">
    <location>
        <begin position="1"/>
        <end position="21"/>
    </location>
</feature>
<proteinExistence type="predicted"/>
<feature type="domain" description="ShKT" evidence="3">
    <location>
        <begin position="111"/>
        <end position="147"/>
    </location>
</feature>
<feature type="non-terminal residue" evidence="4">
    <location>
        <position position="147"/>
    </location>
</feature>
<accession>A0AA36CGU0</accession>
<comment type="caution">
    <text evidence="1">Lacks conserved residue(s) required for the propagation of feature annotation.</text>
</comment>
<evidence type="ECO:0000256" key="1">
    <source>
        <dbReference type="PROSITE-ProRule" id="PRU01005"/>
    </source>
</evidence>
<evidence type="ECO:0000313" key="5">
    <source>
        <dbReference type="Proteomes" id="UP001177023"/>
    </source>
</evidence>
<dbReference type="AlphaFoldDB" id="A0AA36CGU0"/>
<organism evidence="4 5">
    <name type="scientific">Mesorhabditis spiculigera</name>
    <dbReference type="NCBI Taxonomy" id="96644"/>
    <lineage>
        <taxon>Eukaryota</taxon>
        <taxon>Metazoa</taxon>
        <taxon>Ecdysozoa</taxon>
        <taxon>Nematoda</taxon>
        <taxon>Chromadorea</taxon>
        <taxon>Rhabditida</taxon>
        <taxon>Rhabditina</taxon>
        <taxon>Rhabditomorpha</taxon>
        <taxon>Rhabditoidea</taxon>
        <taxon>Rhabditidae</taxon>
        <taxon>Mesorhabditinae</taxon>
        <taxon>Mesorhabditis</taxon>
    </lineage>
</organism>
<gene>
    <name evidence="4" type="ORF">MSPICULIGERA_LOCUS6366</name>
</gene>
<dbReference type="InterPro" id="IPR003582">
    <property type="entry name" value="ShKT_dom"/>
</dbReference>
<reference evidence="4" key="1">
    <citation type="submission" date="2023-06" db="EMBL/GenBank/DDBJ databases">
        <authorList>
            <person name="Delattre M."/>
        </authorList>
    </citation>
    <scope>NUCLEOTIDE SEQUENCE</scope>
    <source>
        <strain evidence="4">AF72</strain>
    </source>
</reference>
<dbReference type="Pfam" id="PF01549">
    <property type="entry name" value="ShK"/>
    <property type="match status" value="2"/>
</dbReference>
<keyword evidence="5" id="KW-1185">Reference proteome</keyword>
<comment type="caution">
    <text evidence="4">The sequence shown here is derived from an EMBL/GenBank/DDBJ whole genome shotgun (WGS) entry which is preliminary data.</text>
</comment>
<sequence length="147" mass="15766">MQTSTAVFLALLGFACHQALAKDCPEGPPENSTLVDVGPVLDPKNPSCPAGLTCYLHNKTNGCYGPPPKPCEDADENCANWVRNGFCTDPYYAKSKADYCAKSCGLCYDTCADKSASCKNWKANGFCENALYDSIKKDYCSATCGLC</sequence>
<feature type="chain" id="PRO_5041349990" description="ShKT domain-containing protein" evidence="2">
    <location>
        <begin position="22"/>
        <end position="147"/>
    </location>
</feature>
<evidence type="ECO:0000256" key="2">
    <source>
        <dbReference type="SAM" id="SignalP"/>
    </source>
</evidence>
<name>A0AA36CGU0_9BILA</name>
<dbReference type="PROSITE" id="PS51670">
    <property type="entry name" value="SHKT"/>
    <property type="match status" value="2"/>
</dbReference>
<dbReference type="PANTHER" id="PTHR21724:SF109">
    <property type="entry name" value="SHKT DOMAIN-CONTAINING PROTEIN"/>
    <property type="match status" value="1"/>
</dbReference>
<dbReference type="PANTHER" id="PTHR21724">
    <property type="entry name" value="SHKT DOMAIN-CONTAINING PROTEIN"/>
    <property type="match status" value="1"/>
</dbReference>
<dbReference type="SMART" id="SM00254">
    <property type="entry name" value="ShKT"/>
    <property type="match status" value="2"/>
</dbReference>
<evidence type="ECO:0000259" key="3">
    <source>
        <dbReference type="PROSITE" id="PS51670"/>
    </source>
</evidence>